<dbReference type="WBParaSite" id="BTMF_0001525001-mRNA-1">
    <property type="protein sequence ID" value="BTMF_0001525001-mRNA-1"/>
    <property type="gene ID" value="BTMF_0001525001"/>
</dbReference>
<keyword evidence="2" id="KW-1185">Reference proteome</keyword>
<reference evidence="3" key="1">
    <citation type="submission" date="2017-02" db="UniProtKB">
        <authorList>
            <consortium name="WormBaseParasite"/>
        </authorList>
    </citation>
    <scope>IDENTIFICATION</scope>
</reference>
<gene>
    <name evidence="1" type="ORF">BTMF_LOCUS13247</name>
</gene>
<reference evidence="1 2" key="2">
    <citation type="submission" date="2018-11" db="EMBL/GenBank/DDBJ databases">
        <authorList>
            <consortium name="Pathogen Informatics"/>
        </authorList>
    </citation>
    <scope>NUCLEOTIDE SEQUENCE [LARGE SCALE GENOMIC DNA]</scope>
</reference>
<dbReference type="AlphaFoldDB" id="A0A0R3R5G0"/>
<proteinExistence type="predicted"/>
<sequence>MCVYVHVCIGLSTCMFQMFLFSYAVEIVLENFNNWKDNIGLSRVLIQPKYLQYIKEQVENDTDCCFNY</sequence>
<protein>
    <submittedName>
        <fullName evidence="1 3">Uncharacterized protein</fullName>
    </submittedName>
</protein>
<evidence type="ECO:0000313" key="3">
    <source>
        <dbReference type="WBParaSite" id="BTMF_0001525001-mRNA-1"/>
    </source>
</evidence>
<dbReference type="Proteomes" id="UP000280834">
    <property type="component" value="Unassembled WGS sequence"/>
</dbReference>
<accession>A0A0R3R5G0</accession>
<evidence type="ECO:0000313" key="2">
    <source>
        <dbReference type="Proteomes" id="UP000280834"/>
    </source>
</evidence>
<dbReference type="EMBL" id="UZAG01019912">
    <property type="protein sequence ID" value="VDO45220.1"/>
    <property type="molecule type" value="Genomic_DNA"/>
</dbReference>
<name>A0A0R3R5G0_9BILA</name>
<organism evidence="3">
    <name type="scientific">Brugia timori</name>
    <dbReference type="NCBI Taxonomy" id="42155"/>
    <lineage>
        <taxon>Eukaryota</taxon>
        <taxon>Metazoa</taxon>
        <taxon>Ecdysozoa</taxon>
        <taxon>Nematoda</taxon>
        <taxon>Chromadorea</taxon>
        <taxon>Rhabditida</taxon>
        <taxon>Spirurina</taxon>
        <taxon>Spiruromorpha</taxon>
        <taxon>Filarioidea</taxon>
        <taxon>Onchocercidae</taxon>
        <taxon>Brugia</taxon>
    </lineage>
</organism>
<evidence type="ECO:0000313" key="1">
    <source>
        <dbReference type="EMBL" id="VDO45220.1"/>
    </source>
</evidence>